<feature type="compositionally biased region" description="Low complexity" evidence="1">
    <location>
        <begin position="1238"/>
        <end position="1247"/>
    </location>
</feature>
<feature type="compositionally biased region" description="Polar residues" evidence="1">
    <location>
        <begin position="913"/>
        <end position="933"/>
    </location>
</feature>
<feature type="region of interest" description="Disordered" evidence="1">
    <location>
        <begin position="1"/>
        <end position="122"/>
    </location>
</feature>
<feature type="region of interest" description="Disordered" evidence="1">
    <location>
        <begin position="1896"/>
        <end position="1922"/>
    </location>
</feature>
<proteinExistence type="predicted"/>
<feature type="compositionally biased region" description="Polar residues" evidence="1">
    <location>
        <begin position="1"/>
        <end position="23"/>
    </location>
</feature>
<feature type="compositionally biased region" description="Basic and acidic residues" evidence="1">
    <location>
        <begin position="1815"/>
        <end position="1831"/>
    </location>
</feature>
<reference evidence="3 4" key="1">
    <citation type="journal article" date="2011" name="Proc. Natl. Acad. Sci. U.S.A.">
        <title>Evolutionary erosion of yeast sex chromosomes by mating-type switching accidents.</title>
        <authorList>
            <person name="Gordon J.L."/>
            <person name="Armisen D."/>
            <person name="Proux-Wera E."/>
            <person name="Oheigeartaigh S.S."/>
            <person name="Byrne K.P."/>
            <person name="Wolfe K.H."/>
        </authorList>
    </citation>
    <scope>NUCLEOTIDE SEQUENCE [LARGE SCALE GENOMIC DNA]</scope>
    <source>
        <strain evidence="4">ATCC 34711 / CBS 6284 / DSM 70876 / NBRC 10599 / NRRL Y-10934 / UCD 77-7</strain>
    </source>
</reference>
<feature type="compositionally biased region" description="Low complexity" evidence="1">
    <location>
        <begin position="1593"/>
        <end position="1603"/>
    </location>
</feature>
<feature type="compositionally biased region" description="Polar residues" evidence="1">
    <location>
        <begin position="92"/>
        <end position="107"/>
    </location>
</feature>
<feature type="compositionally biased region" description="Low complexity" evidence="1">
    <location>
        <begin position="1502"/>
        <end position="1515"/>
    </location>
</feature>
<feature type="region of interest" description="Disordered" evidence="1">
    <location>
        <begin position="1812"/>
        <end position="1844"/>
    </location>
</feature>
<feature type="compositionally biased region" description="Acidic residues" evidence="1">
    <location>
        <begin position="2218"/>
        <end position="2229"/>
    </location>
</feature>
<dbReference type="KEGG" id="tbl:TBLA_0C02850"/>
<feature type="region of interest" description="Disordered" evidence="1">
    <location>
        <begin position="1413"/>
        <end position="1461"/>
    </location>
</feature>
<feature type="region of interest" description="Disordered" evidence="1">
    <location>
        <begin position="721"/>
        <end position="741"/>
    </location>
</feature>
<dbReference type="OMA" id="PESIMAD"/>
<sequence>MLNNPPSLRKSSTPNFSRSNSIKRLSLLPKSSSMLNINNSLNGQSQSQSNTNSNPSSSQPFGVNRSRSSASKPSSYNKIPSIAPIVNRRHSSYSLSNHSPNTNTIPSATPKKPVLNSNKSTSPPPVLYQNYVSPIFPPEKQYFDIPFTEAPTYQSTNIQIFFKLVEPNIFLQGFDSSESSVTSNSPSILRGSMIVRVLKQTKLKKISLTFRGLQRTDWPEGIPPKKLEIYEANDIITHTWPFFNSKYPQTKDNYLFKPLPTQYGNSLSNSLNANPEPISRRSSVSSFQSLATNSNSNSNTPNQNTLTPSSIFRRSRAFSTDNLPTLNQNSNSKRLSFQNVTQNSSNSLFPNLFSTTSNTTTPTNTPINTTTNPSTTTSSVDTDEYTTFNPGDYIFTFEQFIPANYPESIMADYGYVKYFLHYEIQRYGTFKSNIYGNHPVSIIRTPSDMSVEDTEPIEIIRDWENQLHYDIIIASKDIILDAFLPITFNFYPIDKVTLHRVKIYLTETMEYYCHDHKVRRLEPTKKFLLAEIDGPKINSSNQSNVKAKNLGNLLKDDYSDDLVNKTFNLQVFIPSTFTSTNPTTSLKKKQTLHPDTFCTNIKANHWIKICLRLSKMIDGKRKHYEINIDSPIHVLHKLCSHANILLPSYIQIDQSTNLLTNNKRSNSIKSKKKSKEEKELLHKSNFFFPKEVLLSHTLSTPENSGSNDLAVPLRSRTSSNFENNNHHFFQTPSKKRNSMINPSSSNNYSHPTGLFNNDDDSILFSSPKFKSNIYQPENLQRELLSPQAVPLTPINSNNATTTSSLLLLDDDVIDISNESITKLDESPPPFDYKFTLPSNPPTYIDVINSSNELLNNNSFLKSKLKDSNVNVADSMTPSKLTTQSKQETSSEPLPSQSSPLEPFSLQSKPLESIVSQSKSIEHTTSQPNASQPLSLEPIASQSLEPISSQSQTLEPTSLRSQTLEPVPLQLQPMEHPQLKSESGIPSPFQLPPPIPSQCQTSSKSNISTPMHTPMETPTHSPFGSPRIVSNDTHSIGIMNSNIIPNSHLVSSSPISSNSFDSPINFNTAPKLFKDNEHYLSSTISTPTKSTNNKNSVLNRIPPIKFDSPIKDLLNTPMLNTNKDSLIDNFENTSENSALKYAGTTTLPITNSLDNSIPMTTKTEEQPKKPMVVAPETIINPPAAPIITNDSLLVDSTRIKSATNSDNMILSPIPNEQLTLINPTDKPSTPSHNENLDSTTKTPVTKKPLLNSKVESSTKIPILDKQPMLTKSKNSTDASAIDETNNLQKTSNASNPQAEMKTNCSLKKVTENKFPLSIDSESSLKIHPSHKPSPAIKNDKSLETSTGNKAQLEINVENSLKTPIGDKPPLAIKSKNMIKTPIANKPPLSIKTDNLLKTPIGNKLPLAIKPDTLLKTPISHKPPSALKNDKSLRTPTRSKDPLEIKTENSLKTPIGDKPPLAIKSENSIKTPLSVKPPVAIKAVKSLKTPVSSPSKIKPLTRKPSSSKIPTIKSNNSQAAAKRIVTPIKKSEIPVKSNASLTTDVSTLKESKLLFSKATKQSTSNSTHKTSSNNNETTVKKSVKKSINDETKTPNKNNSNSVSKFSLRKEPKDETKDIKNTPSKPLLKRDSKEASQKLIKEIAKENLNSTNCIENNAITKSNQNNKKLSLGTTSKIPLNGADSAAIKGVKSTKKSTNEPLKVNSLTEKNDNEVSENNNVGKLDKKQNNILKQSLKKKTDESNKKSIESSIDENAKLLSKNISEENTETLINKTESENSVIQSKKEAKEHSKMSLRKESVEKDLKSIVKRITSQDTKNISKKEPSTEMESKVDTQDTAPKKNTTTKRNIFRNSIINTKSTPDTSNKAASANEGKKTIFRNSIINSKSILLDISNKEDAASEGKKSIFNMNKKNSTNKKSDDGIENTKLKKSSAFLNIRNTHNETLNSSSKSTLNKILAGESNASQNNTNTRTISSTPPNEHNNDSTSNTPESIDRGSINTDMTSNSITPPSSNIETNSIDHNENIIKINDNEGDITSSYHFTSNKSLVHNGLDANSNSDLEENKDIVNKLNTVSQAVLDHRLSRGKESEFDRESPNGNRSKRNSASINELGQIFNRYTSNNSSLNSLTTALTHISNRYLLSDGEENDEEQSIGDTIITDVEDDGASEYFSLFEAPIIPGGFNNVLQTVFSNDDLIESNMPDNDSTDEEANNSLEINNDTTDGQETDSMDDNTEDTHVGQSDDLVSLNTQISSTIPQVSNYNLPMTNSNSQYSQNKQQFQPLNNQLPPSYQPFPPSYQQIQPVFQNFNPTYQQLTPIQRQFTPSNPQFAPINQQFTPTQQNYPPHPQFTPLVQQPNTPPLNLQFTPIASYQNTPPKPQFTPNENQFTNAAPIFNTPVSINSNYNDGNSPIIRSTTNATTFSNKRNSSNPFRKPQSTLQQYMTAFDSSSVDTTAFYSPADPTNAMLKQSGPPTSFNLHTNVQNNGHIPPASNLNHNTSNFAPPNYSLAISNPNTTMNDFSNTLHRSKFNN</sequence>
<feature type="region of interest" description="Disordered" evidence="1">
    <location>
        <begin position="1555"/>
        <end position="1630"/>
    </location>
</feature>
<feature type="compositionally biased region" description="Polar residues" evidence="1">
    <location>
        <begin position="870"/>
        <end position="885"/>
    </location>
</feature>
<dbReference type="STRING" id="1071380.I2H139"/>
<feature type="region of interest" description="Disordered" evidence="1">
    <location>
        <begin position="1484"/>
        <end position="1518"/>
    </location>
</feature>
<dbReference type="Pfam" id="PF02752">
    <property type="entry name" value="Arrestin_C"/>
    <property type="match status" value="1"/>
</dbReference>
<feature type="compositionally biased region" description="Low complexity" evidence="1">
    <location>
        <begin position="886"/>
        <end position="907"/>
    </location>
</feature>
<feature type="compositionally biased region" description="Polar residues" evidence="1">
    <location>
        <begin position="1958"/>
        <end position="2014"/>
    </location>
</feature>
<dbReference type="Pfam" id="PF00339">
    <property type="entry name" value="Arrestin_N"/>
    <property type="match status" value="1"/>
</dbReference>
<dbReference type="RefSeq" id="XP_004179610.1">
    <property type="nucleotide sequence ID" value="XM_004179562.1"/>
</dbReference>
<dbReference type="GeneID" id="14495071"/>
<feature type="region of interest" description="Disordered" evidence="1">
    <location>
        <begin position="1849"/>
        <end position="1868"/>
    </location>
</feature>
<feature type="compositionally biased region" description="Polar residues" evidence="1">
    <location>
        <begin position="1217"/>
        <end position="1237"/>
    </location>
</feature>
<feature type="region of interest" description="Disordered" evidence="1">
    <location>
        <begin position="267"/>
        <end position="310"/>
    </location>
</feature>
<accession>I2H139</accession>
<feature type="region of interest" description="Disordered" evidence="1">
    <location>
        <begin position="1708"/>
        <end position="1746"/>
    </location>
</feature>
<dbReference type="eggNOG" id="KOG3780">
    <property type="taxonomic scope" value="Eukaryota"/>
</dbReference>
<feature type="compositionally biased region" description="Basic and acidic residues" evidence="1">
    <location>
        <begin position="1426"/>
        <end position="1447"/>
    </location>
</feature>
<dbReference type="InParanoid" id="I2H139"/>
<feature type="compositionally biased region" description="Polar residues" evidence="1">
    <location>
        <begin position="2207"/>
        <end position="2217"/>
    </location>
</feature>
<feature type="compositionally biased region" description="Polar residues" evidence="1">
    <location>
        <begin position="1832"/>
        <end position="1844"/>
    </location>
</feature>
<feature type="compositionally biased region" description="Polar residues" evidence="1">
    <location>
        <begin position="1268"/>
        <end position="1298"/>
    </location>
</feature>
<dbReference type="InterPro" id="IPR011022">
    <property type="entry name" value="Arrestin_C-like"/>
</dbReference>
<evidence type="ECO:0000259" key="2">
    <source>
        <dbReference type="SMART" id="SM01017"/>
    </source>
</evidence>
<dbReference type="InterPro" id="IPR014752">
    <property type="entry name" value="Arrestin-like_C"/>
</dbReference>
<feature type="compositionally biased region" description="Low complexity" evidence="1">
    <location>
        <begin position="31"/>
        <end position="59"/>
    </location>
</feature>
<feature type="compositionally biased region" description="Basic and acidic residues" evidence="1">
    <location>
        <begin position="1605"/>
        <end position="1617"/>
    </location>
</feature>
<keyword evidence="4" id="KW-1185">Reference proteome</keyword>
<feature type="compositionally biased region" description="Polar residues" evidence="1">
    <location>
        <begin position="2092"/>
        <end position="2102"/>
    </location>
</feature>
<feature type="compositionally biased region" description="Low complexity" evidence="1">
    <location>
        <begin position="280"/>
        <end position="310"/>
    </location>
</feature>
<protein>
    <recommendedName>
        <fullName evidence="2">Arrestin C-terminal-like domain-containing protein</fullName>
    </recommendedName>
</protein>
<dbReference type="OrthoDB" id="2238745at2759"/>
<evidence type="ECO:0000313" key="4">
    <source>
        <dbReference type="Proteomes" id="UP000002866"/>
    </source>
</evidence>
<feature type="domain" description="Arrestin C-terminal-like" evidence="2">
    <location>
        <begin position="463"/>
        <end position="639"/>
    </location>
</feature>
<feature type="region of interest" description="Disordered" evidence="1">
    <location>
        <begin position="2077"/>
        <end position="2102"/>
    </location>
</feature>
<organism evidence="3 4">
    <name type="scientific">Henningerozyma blattae (strain ATCC 34711 / CBS 6284 / DSM 70876 / NBRC 10599 / NRRL Y-10934 / UCD 77-7)</name>
    <name type="common">Yeast</name>
    <name type="synonym">Tetrapisispora blattae</name>
    <dbReference type="NCBI Taxonomy" id="1071380"/>
    <lineage>
        <taxon>Eukaryota</taxon>
        <taxon>Fungi</taxon>
        <taxon>Dikarya</taxon>
        <taxon>Ascomycota</taxon>
        <taxon>Saccharomycotina</taxon>
        <taxon>Saccharomycetes</taxon>
        <taxon>Saccharomycetales</taxon>
        <taxon>Saccharomycetaceae</taxon>
        <taxon>Henningerozyma</taxon>
    </lineage>
</organism>
<dbReference type="Proteomes" id="UP000002866">
    <property type="component" value="Chromosome 3"/>
</dbReference>
<gene>
    <name evidence="3" type="primary">TBLA0C02850</name>
    <name evidence="3" type="ORF">TBLA_0C02850</name>
</gene>
<feature type="region of interest" description="Disordered" evidence="1">
    <location>
        <begin position="1217"/>
        <end position="1298"/>
    </location>
</feature>
<feature type="compositionally biased region" description="Low complexity" evidence="1">
    <location>
        <begin position="66"/>
        <end position="75"/>
    </location>
</feature>
<dbReference type="Gene3D" id="2.60.40.640">
    <property type="match status" value="1"/>
</dbReference>
<dbReference type="InterPro" id="IPR011021">
    <property type="entry name" value="Arrestin-like_N"/>
</dbReference>
<dbReference type="SMART" id="SM01017">
    <property type="entry name" value="Arrestin_C"/>
    <property type="match status" value="1"/>
</dbReference>
<feature type="region of interest" description="Disordered" evidence="1">
    <location>
        <begin position="1956"/>
        <end position="2016"/>
    </location>
</feature>
<feature type="compositionally biased region" description="Polar residues" evidence="1">
    <location>
        <begin position="1849"/>
        <end position="1865"/>
    </location>
</feature>
<feature type="compositionally biased region" description="Low complexity" evidence="1">
    <location>
        <begin position="356"/>
        <end position="379"/>
    </location>
</feature>
<dbReference type="HOGENOM" id="CLU_228355_0_0_1"/>
<evidence type="ECO:0000256" key="1">
    <source>
        <dbReference type="SAM" id="MobiDB-lite"/>
    </source>
</evidence>
<feature type="compositionally biased region" description="Low complexity" evidence="1">
    <location>
        <begin position="1560"/>
        <end position="1575"/>
    </location>
</feature>
<feature type="region of interest" description="Disordered" evidence="1">
    <location>
        <begin position="870"/>
        <end position="933"/>
    </location>
</feature>
<feature type="region of interest" description="Disordered" evidence="1">
    <location>
        <begin position="2192"/>
        <end position="2233"/>
    </location>
</feature>
<name>I2H139_HENB6</name>
<dbReference type="EMBL" id="HE806318">
    <property type="protein sequence ID" value="CCH60091.1"/>
    <property type="molecule type" value="Genomic_DNA"/>
</dbReference>
<evidence type="ECO:0000313" key="3">
    <source>
        <dbReference type="EMBL" id="CCH60091.1"/>
    </source>
</evidence>
<feature type="region of interest" description="Disordered" evidence="1">
    <location>
        <begin position="356"/>
        <end position="381"/>
    </location>
</feature>
<feature type="region of interest" description="Disordered" evidence="1">
    <location>
        <begin position="1319"/>
        <end position="1341"/>
    </location>
</feature>
<feature type="compositionally biased region" description="Basic and acidic residues" evidence="1">
    <location>
        <begin position="2077"/>
        <end position="2091"/>
    </location>
</feature>
<feature type="compositionally biased region" description="Basic and acidic residues" evidence="1">
    <location>
        <begin position="1734"/>
        <end position="1744"/>
    </location>
</feature>